<evidence type="ECO:0000313" key="1">
    <source>
        <dbReference type="EMBL" id="ALL53575.1"/>
    </source>
</evidence>
<protein>
    <submittedName>
        <fullName evidence="1">Uncharacterized protein</fullName>
    </submittedName>
</protein>
<sequence>MGAGSGPGIFVGYAEKLSAVGITRNFSKTTCKCGRAMPGLKIIEILLNAV</sequence>
<organism evidence="1">
    <name type="scientific">uncultured firmicutes bacterium contig_31</name>
    <dbReference type="NCBI Taxonomy" id="1643554"/>
    <lineage>
        <taxon>Bacteria</taxon>
        <taxon>Bacillati</taxon>
        <taxon>Bacillota</taxon>
        <taxon>environmental samples</taxon>
    </lineage>
</organism>
<dbReference type="AlphaFoldDB" id="A0A141GNE7"/>
<reference evidence="1" key="1">
    <citation type="submission" date="2015-02" db="EMBL/GenBank/DDBJ databases">
        <authorList>
            <person name="Chooi Y.-H."/>
        </authorList>
    </citation>
    <scope>NUCLEOTIDE SEQUENCE</scope>
</reference>
<proteinExistence type="predicted"/>
<accession>A0A141GNE7</accession>
<dbReference type="EMBL" id="KP867044">
    <property type="protein sequence ID" value="ALL53575.1"/>
    <property type="molecule type" value="Genomic_DNA"/>
</dbReference>
<name>A0A141GNE7_9FIRM</name>